<gene>
    <name evidence="1" type="ORF">P171DRAFT_129970</name>
</gene>
<comment type="caution">
    <text evidence="1">The sequence shown here is derived from an EMBL/GenBank/DDBJ whole genome shotgun (WGS) entry which is preliminary data.</text>
</comment>
<reference evidence="1" key="1">
    <citation type="journal article" date="2020" name="Stud. Mycol.">
        <title>101 Dothideomycetes genomes: a test case for predicting lifestyles and emergence of pathogens.</title>
        <authorList>
            <person name="Haridas S."/>
            <person name="Albert R."/>
            <person name="Binder M."/>
            <person name="Bloem J."/>
            <person name="Labutti K."/>
            <person name="Salamov A."/>
            <person name="Andreopoulos B."/>
            <person name="Baker S."/>
            <person name="Barry K."/>
            <person name="Bills G."/>
            <person name="Bluhm B."/>
            <person name="Cannon C."/>
            <person name="Castanera R."/>
            <person name="Culley D."/>
            <person name="Daum C."/>
            <person name="Ezra D."/>
            <person name="Gonzalez J."/>
            <person name="Henrissat B."/>
            <person name="Kuo A."/>
            <person name="Liang C."/>
            <person name="Lipzen A."/>
            <person name="Lutzoni F."/>
            <person name="Magnuson J."/>
            <person name="Mondo S."/>
            <person name="Nolan M."/>
            <person name="Ohm R."/>
            <person name="Pangilinan J."/>
            <person name="Park H.-J."/>
            <person name="Ramirez L."/>
            <person name="Alfaro M."/>
            <person name="Sun H."/>
            <person name="Tritt A."/>
            <person name="Yoshinaga Y."/>
            <person name="Zwiers L.-H."/>
            <person name="Turgeon B."/>
            <person name="Goodwin S."/>
            <person name="Spatafora J."/>
            <person name="Crous P."/>
            <person name="Grigoriev I."/>
        </authorList>
    </citation>
    <scope>NUCLEOTIDE SEQUENCE</scope>
    <source>
        <strain evidence="1">CBS 690.94</strain>
    </source>
</reference>
<organism evidence="1 2">
    <name type="scientific">Karstenula rhodostoma CBS 690.94</name>
    <dbReference type="NCBI Taxonomy" id="1392251"/>
    <lineage>
        <taxon>Eukaryota</taxon>
        <taxon>Fungi</taxon>
        <taxon>Dikarya</taxon>
        <taxon>Ascomycota</taxon>
        <taxon>Pezizomycotina</taxon>
        <taxon>Dothideomycetes</taxon>
        <taxon>Pleosporomycetidae</taxon>
        <taxon>Pleosporales</taxon>
        <taxon>Massarineae</taxon>
        <taxon>Didymosphaeriaceae</taxon>
        <taxon>Karstenula</taxon>
    </lineage>
</organism>
<evidence type="ECO:0000313" key="1">
    <source>
        <dbReference type="EMBL" id="KAF2439036.1"/>
    </source>
</evidence>
<dbReference type="Proteomes" id="UP000799764">
    <property type="component" value="Unassembled WGS sequence"/>
</dbReference>
<proteinExistence type="predicted"/>
<sequence length="120" mass="13445">MDSLCRRQCARWRLRSNHHAHRSWTRHLWPILIKPTHARVHSRHAMQNAVLIVYPVPALPHRPLHAGRLAAAGTCTCGVARPAHVAEYATTATTRFCSALPTNVRTSTHLRTGDTSYSTP</sequence>
<dbReference type="EMBL" id="MU001510">
    <property type="protein sequence ID" value="KAF2439036.1"/>
    <property type="molecule type" value="Genomic_DNA"/>
</dbReference>
<keyword evidence="2" id="KW-1185">Reference proteome</keyword>
<dbReference type="AlphaFoldDB" id="A0A9P4P7R9"/>
<protein>
    <submittedName>
        <fullName evidence="1">Uncharacterized protein</fullName>
    </submittedName>
</protein>
<evidence type="ECO:0000313" key="2">
    <source>
        <dbReference type="Proteomes" id="UP000799764"/>
    </source>
</evidence>
<accession>A0A9P4P7R9</accession>
<name>A0A9P4P7R9_9PLEO</name>